<reference evidence="1 2" key="1">
    <citation type="submission" date="2020-08" db="EMBL/GenBank/DDBJ databases">
        <title>Genome public.</title>
        <authorList>
            <person name="Liu C."/>
            <person name="Sun Q."/>
        </authorList>
    </citation>
    <scope>NUCLEOTIDE SEQUENCE [LARGE SCALE GENOMIC DNA]</scope>
    <source>
        <strain evidence="1 2">BX17</strain>
    </source>
</reference>
<accession>A0A8I0DQD5</accession>
<dbReference type="Proteomes" id="UP000652847">
    <property type="component" value="Unassembled WGS sequence"/>
</dbReference>
<organism evidence="1 2">
    <name type="scientific">Blautia segnis</name>
    <dbReference type="NCBI Taxonomy" id="2763030"/>
    <lineage>
        <taxon>Bacteria</taxon>
        <taxon>Bacillati</taxon>
        <taxon>Bacillota</taxon>
        <taxon>Clostridia</taxon>
        <taxon>Lachnospirales</taxon>
        <taxon>Lachnospiraceae</taxon>
        <taxon>Blautia</taxon>
    </lineage>
</organism>
<evidence type="ECO:0000313" key="2">
    <source>
        <dbReference type="Proteomes" id="UP000652847"/>
    </source>
</evidence>
<dbReference type="EMBL" id="JACOOT010000014">
    <property type="protein sequence ID" value="MBC5650660.1"/>
    <property type="molecule type" value="Genomic_DNA"/>
</dbReference>
<name>A0A8I0DQD5_9FIRM</name>
<protein>
    <submittedName>
        <fullName evidence="1">Uncharacterized protein</fullName>
    </submittedName>
</protein>
<comment type="caution">
    <text evidence="1">The sequence shown here is derived from an EMBL/GenBank/DDBJ whole genome shotgun (WGS) entry which is preliminary data.</text>
</comment>
<dbReference type="RefSeq" id="WP_021926767.1">
    <property type="nucleotide sequence ID" value="NZ_JACOOT010000014.1"/>
</dbReference>
<sequence length="118" mass="13074">MAINIKLNDVSISDHAKVITGVRMSETADFDVQAEKVKVYGDAQFLTDMQIESVVKKAENALQELPASSPEYSSLRKIVQNSKSKNKREVLRKIGIHLGTFTEGVLQNIIADVINGRM</sequence>
<keyword evidence="2" id="KW-1185">Reference proteome</keyword>
<evidence type="ECO:0000313" key="1">
    <source>
        <dbReference type="EMBL" id="MBC5650660.1"/>
    </source>
</evidence>
<proteinExistence type="predicted"/>
<gene>
    <name evidence="1" type="ORF">H8S54_05945</name>
</gene>
<dbReference type="AlphaFoldDB" id="A0A8I0DQD5"/>